<dbReference type="InterPro" id="IPR015424">
    <property type="entry name" value="PyrdxlP-dep_Trfase"/>
</dbReference>
<proteinExistence type="inferred from homology"/>
<evidence type="ECO:0000256" key="2">
    <source>
        <dbReference type="ARBA" id="ARBA00037999"/>
    </source>
</evidence>
<dbReference type="AlphaFoldDB" id="A0AAU7ZNC9"/>
<keyword evidence="6" id="KW-0808">Transferase</keyword>
<evidence type="ECO:0000313" key="6">
    <source>
        <dbReference type="EMBL" id="XCB32451.1"/>
    </source>
</evidence>
<accession>A0AAU7ZNC9</accession>
<dbReference type="InterPro" id="IPR015422">
    <property type="entry name" value="PyrdxlP-dep_Trfase_small"/>
</dbReference>
<keyword evidence="1 4" id="KW-0663">Pyridoxal phosphate</keyword>
<reference evidence="6" key="1">
    <citation type="submission" date="2023-08" db="EMBL/GenBank/DDBJ databases">
        <authorList>
            <person name="Messyasz A."/>
            <person name="Mannisto M.K."/>
            <person name="Kerkhof L.J."/>
            <person name="Haggblom M."/>
        </authorList>
    </citation>
    <scope>NUCLEOTIDE SEQUENCE</scope>
    <source>
        <strain evidence="6">X5P6</strain>
    </source>
</reference>
<dbReference type="InterPro" id="IPR000653">
    <property type="entry name" value="DegT/StrS_aminotransferase"/>
</dbReference>
<evidence type="ECO:0000256" key="1">
    <source>
        <dbReference type="ARBA" id="ARBA00022898"/>
    </source>
</evidence>
<dbReference type="GO" id="GO:0030170">
    <property type="term" value="F:pyridoxal phosphate binding"/>
    <property type="evidence" value="ECO:0007669"/>
    <property type="project" value="TreeGrafter"/>
</dbReference>
<reference evidence="6" key="2">
    <citation type="journal article" date="2024" name="Environ. Microbiol.">
        <title>Genome analysis and description of Tunturibacter gen. nov. expands the diversity of Terriglobia in tundra soils.</title>
        <authorList>
            <person name="Messyasz A."/>
            <person name="Mannisto M.K."/>
            <person name="Kerkhof L.J."/>
            <person name="Haggblom M.M."/>
        </authorList>
    </citation>
    <scope>NUCLEOTIDE SEQUENCE</scope>
    <source>
        <strain evidence="6">X5P6</strain>
    </source>
</reference>
<dbReference type="Pfam" id="PF01041">
    <property type="entry name" value="DegT_DnrJ_EryC1"/>
    <property type="match status" value="1"/>
</dbReference>
<dbReference type="PIRSF" id="PIRSF000390">
    <property type="entry name" value="PLP_StrS"/>
    <property type="match status" value="1"/>
</dbReference>
<dbReference type="Gene3D" id="3.40.640.10">
    <property type="entry name" value="Type I PLP-dependent aspartate aminotransferase-like (Major domain)"/>
    <property type="match status" value="1"/>
</dbReference>
<dbReference type="CDD" id="cd00616">
    <property type="entry name" value="AHBA_syn"/>
    <property type="match status" value="1"/>
</dbReference>
<dbReference type="SUPFAM" id="SSF53383">
    <property type="entry name" value="PLP-dependent transferases"/>
    <property type="match status" value="1"/>
</dbReference>
<dbReference type="PANTHER" id="PTHR30244">
    <property type="entry name" value="TRANSAMINASE"/>
    <property type="match status" value="1"/>
</dbReference>
<feature type="active site" description="Proton acceptor" evidence="3">
    <location>
        <position position="217"/>
    </location>
</feature>
<name>A0AAU7ZNC9_9BACT</name>
<evidence type="ECO:0000256" key="3">
    <source>
        <dbReference type="PIRSR" id="PIRSR000390-1"/>
    </source>
</evidence>
<comment type="similarity">
    <text evidence="2 5">Belongs to the DegT/DnrJ/EryC1 family.</text>
</comment>
<gene>
    <name evidence="6" type="ORF">RBB77_18700</name>
</gene>
<protein>
    <submittedName>
        <fullName evidence="6">DegT/DnrJ/EryC1/StrS family aminotransferase</fullName>
        <ecNumber evidence="6">2.6.1.-</ecNumber>
    </submittedName>
</protein>
<dbReference type="GO" id="GO:0008483">
    <property type="term" value="F:transaminase activity"/>
    <property type="evidence" value="ECO:0007669"/>
    <property type="project" value="UniProtKB-KW"/>
</dbReference>
<feature type="modified residue" description="N6-(pyridoxal phosphate)lysine" evidence="4">
    <location>
        <position position="217"/>
    </location>
</feature>
<sequence length="417" mass="46443">MPIVNSIPNNIPFLDLVTPHLELEQELTGVFRRALQTACFIGGPMVEAFEEAFAAFCGTNHSIAVSSGTDALRFAIMACGVQRGDVVLTVPHTFIATTEAISQAGATPEFIDIDERTYNMSVEKLQLYLKEQCSRDRSGKLISLRSGRPVSAIVPVHLYGQMADMDSILRVAEQYSLIVIEDACQAHGAEYFSRDLNRWMKAGSMGRASAFSFYPGKNLGACGEAGAVTTNDARVVDKIKMLRDHGQTTKYLHDVEGYNGRLDAIQAGLLHAKLAHLVKWNTQRREHAAEYDRLLENNEAITLPYEPSWSRAVYHLYVIRTRDRDGMMSHLKKAGIGTGIHYPVPLHLQRAYISLNYCLEDFPVSRRVAGEIVSLPMFPQLTRDQQTRVTEEVRAFTSKCLKGARGGDFLMPEEQTA</sequence>
<dbReference type="EMBL" id="CP132942">
    <property type="protein sequence ID" value="XCB32451.1"/>
    <property type="molecule type" value="Genomic_DNA"/>
</dbReference>
<dbReference type="GO" id="GO:0000271">
    <property type="term" value="P:polysaccharide biosynthetic process"/>
    <property type="evidence" value="ECO:0007669"/>
    <property type="project" value="TreeGrafter"/>
</dbReference>
<dbReference type="RefSeq" id="WP_353063299.1">
    <property type="nucleotide sequence ID" value="NZ_CP132942.1"/>
</dbReference>
<organism evidence="6">
    <name type="scientific">Tunturiibacter psychrotolerans</name>
    <dbReference type="NCBI Taxonomy" id="3069686"/>
    <lineage>
        <taxon>Bacteria</taxon>
        <taxon>Pseudomonadati</taxon>
        <taxon>Acidobacteriota</taxon>
        <taxon>Terriglobia</taxon>
        <taxon>Terriglobales</taxon>
        <taxon>Acidobacteriaceae</taxon>
        <taxon>Tunturiibacter</taxon>
    </lineage>
</organism>
<keyword evidence="6" id="KW-0032">Aminotransferase</keyword>
<evidence type="ECO:0000256" key="5">
    <source>
        <dbReference type="RuleBase" id="RU004508"/>
    </source>
</evidence>
<dbReference type="EC" id="2.6.1.-" evidence="6"/>
<dbReference type="KEGG" id="tpsc:RBB77_18700"/>
<dbReference type="PANTHER" id="PTHR30244:SF36">
    <property type="entry name" value="3-OXO-GLUCOSE-6-PHOSPHATE:GLUTAMATE AMINOTRANSFERASE"/>
    <property type="match status" value="1"/>
</dbReference>
<dbReference type="Gene3D" id="3.90.1150.10">
    <property type="entry name" value="Aspartate Aminotransferase, domain 1"/>
    <property type="match status" value="1"/>
</dbReference>
<evidence type="ECO:0000256" key="4">
    <source>
        <dbReference type="PIRSR" id="PIRSR000390-2"/>
    </source>
</evidence>
<dbReference type="InterPro" id="IPR015421">
    <property type="entry name" value="PyrdxlP-dep_Trfase_major"/>
</dbReference>